<feature type="chain" id="PRO_5034723593" evidence="1">
    <location>
        <begin position="18"/>
        <end position="148"/>
    </location>
</feature>
<gene>
    <name evidence="2" type="ORF">K432DRAFT_381945</name>
</gene>
<dbReference type="EMBL" id="KV744948">
    <property type="protein sequence ID" value="OCK80725.1"/>
    <property type="molecule type" value="Genomic_DNA"/>
</dbReference>
<dbReference type="AlphaFoldDB" id="A0A8E2EB46"/>
<keyword evidence="3" id="KW-1185">Reference proteome</keyword>
<feature type="signal peptide" evidence="1">
    <location>
        <begin position="1"/>
        <end position="17"/>
    </location>
</feature>
<protein>
    <submittedName>
        <fullName evidence="2">Uncharacterized protein</fullName>
    </submittedName>
</protein>
<dbReference type="OrthoDB" id="291007at2759"/>
<accession>A0A8E2EB46</accession>
<evidence type="ECO:0000313" key="2">
    <source>
        <dbReference type="EMBL" id="OCK80725.1"/>
    </source>
</evidence>
<dbReference type="Proteomes" id="UP000250266">
    <property type="component" value="Unassembled WGS sequence"/>
</dbReference>
<reference evidence="2 3" key="1">
    <citation type="journal article" date="2016" name="Nat. Commun.">
        <title>Ectomycorrhizal ecology is imprinted in the genome of the dominant symbiotic fungus Cenococcum geophilum.</title>
        <authorList>
            <consortium name="DOE Joint Genome Institute"/>
            <person name="Peter M."/>
            <person name="Kohler A."/>
            <person name="Ohm R.A."/>
            <person name="Kuo A."/>
            <person name="Krutzmann J."/>
            <person name="Morin E."/>
            <person name="Arend M."/>
            <person name="Barry K.W."/>
            <person name="Binder M."/>
            <person name="Choi C."/>
            <person name="Clum A."/>
            <person name="Copeland A."/>
            <person name="Grisel N."/>
            <person name="Haridas S."/>
            <person name="Kipfer T."/>
            <person name="LaButti K."/>
            <person name="Lindquist E."/>
            <person name="Lipzen A."/>
            <person name="Maire R."/>
            <person name="Meier B."/>
            <person name="Mihaltcheva S."/>
            <person name="Molinier V."/>
            <person name="Murat C."/>
            <person name="Poggeler S."/>
            <person name="Quandt C.A."/>
            <person name="Sperisen C."/>
            <person name="Tritt A."/>
            <person name="Tisserant E."/>
            <person name="Crous P.W."/>
            <person name="Henrissat B."/>
            <person name="Nehls U."/>
            <person name="Egli S."/>
            <person name="Spatafora J.W."/>
            <person name="Grigoriev I.V."/>
            <person name="Martin F.M."/>
        </authorList>
    </citation>
    <scope>NUCLEOTIDE SEQUENCE [LARGE SCALE GENOMIC DNA]</scope>
    <source>
        <strain evidence="2 3">CBS 459.81</strain>
    </source>
</reference>
<proteinExistence type="predicted"/>
<organism evidence="2 3">
    <name type="scientific">Lepidopterella palustris CBS 459.81</name>
    <dbReference type="NCBI Taxonomy" id="1314670"/>
    <lineage>
        <taxon>Eukaryota</taxon>
        <taxon>Fungi</taxon>
        <taxon>Dikarya</taxon>
        <taxon>Ascomycota</taxon>
        <taxon>Pezizomycotina</taxon>
        <taxon>Dothideomycetes</taxon>
        <taxon>Pleosporomycetidae</taxon>
        <taxon>Mytilinidiales</taxon>
        <taxon>Argynnaceae</taxon>
        <taxon>Lepidopterella</taxon>
    </lineage>
</organism>
<evidence type="ECO:0000313" key="3">
    <source>
        <dbReference type="Proteomes" id="UP000250266"/>
    </source>
</evidence>
<keyword evidence="1" id="KW-0732">Signal</keyword>
<name>A0A8E2EB46_9PEZI</name>
<evidence type="ECO:0000256" key="1">
    <source>
        <dbReference type="SAM" id="SignalP"/>
    </source>
</evidence>
<sequence length="148" mass="16021">MKLSTVLLLLLPLLTTAAPWDHDGHDGHGGHHDQTTPTPTPCPGGTCPQCAPLPGENFCDITTSCVYVWGHTDPNTAAPYYCACRAGYRGDNVAPGDTSQQWRLNWFGPPSQQGRVFVRPGIACNTLCDHWELGKDGCQEVAVMDQCL</sequence>